<evidence type="ECO:0000313" key="4">
    <source>
        <dbReference type="Proteomes" id="UP000779809"/>
    </source>
</evidence>
<evidence type="ECO:0000256" key="2">
    <source>
        <dbReference type="ARBA" id="ARBA00012438"/>
    </source>
</evidence>
<name>A0A932A9H7_9BACT</name>
<dbReference type="SUPFAM" id="SSF47384">
    <property type="entry name" value="Homodimeric domain of signal transducing histidine kinase"/>
    <property type="match status" value="1"/>
</dbReference>
<dbReference type="InterPro" id="IPR036097">
    <property type="entry name" value="HisK_dim/P_sf"/>
</dbReference>
<dbReference type="GO" id="GO:0000155">
    <property type="term" value="F:phosphorelay sensor kinase activity"/>
    <property type="evidence" value="ECO:0007669"/>
    <property type="project" value="InterPro"/>
</dbReference>
<reference evidence="3" key="1">
    <citation type="submission" date="2020-07" db="EMBL/GenBank/DDBJ databases">
        <title>Huge and variable diversity of episymbiotic CPR bacteria and DPANN archaea in groundwater ecosystems.</title>
        <authorList>
            <person name="He C.Y."/>
            <person name="Keren R."/>
            <person name="Whittaker M."/>
            <person name="Farag I.F."/>
            <person name="Doudna J."/>
            <person name="Cate J.H.D."/>
            <person name="Banfield J.F."/>
        </authorList>
    </citation>
    <scope>NUCLEOTIDE SEQUENCE</scope>
    <source>
        <strain evidence="3">NC_groundwater_580_Pr5_B-0.1um_64_19</strain>
    </source>
</reference>
<gene>
    <name evidence="3" type="ORF">HYX28_04910</name>
</gene>
<dbReference type="EMBL" id="JACPNR010000006">
    <property type="protein sequence ID" value="MBI2678099.1"/>
    <property type="molecule type" value="Genomic_DNA"/>
</dbReference>
<sequence>MAGAERPETTSNRLELVGIYAHEINNHLTVILGSCDMASAAGLSPQDTAAYLREIRTSAMAIARLAKGLEPLQH</sequence>
<dbReference type="CDD" id="cd00082">
    <property type="entry name" value="HisKA"/>
    <property type="match status" value="1"/>
</dbReference>
<dbReference type="PROSITE" id="PS51257">
    <property type="entry name" value="PROKAR_LIPOPROTEIN"/>
    <property type="match status" value="1"/>
</dbReference>
<accession>A0A932A9H7</accession>
<dbReference type="AlphaFoldDB" id="A0A932A9H7"/>
<protein>
    <recommendedName>
        <fullName evidence="2">histidine kinase</fullName>
        <ecNumber evidence="2">2.7.13.3</ecNumber>
    </recommendedName>
</protein>
<dbReference type="EC" id="2.7.13.3" evidence="2"/>
<dbReference type="InterPro" id="IPR003661">
    <property type="entry name" value="HisK_dim/P_dom"/>
</dbReference>
<proteinExistence type="predicted"/>
<evidence type="ECO:0000313" key="3">
    <source>
        <dbReference type="EMBL" id="MBI2678099.1"/>
    </source>
</evidence>
<organism evidence="3 4">
    <name type="scientific">Candidatus Korobacter versatilis</name>
    <dbReference type="NCBI Taxonomy" id="658062"/>
    <lineage>
        <taxon>Bacteria</taxon>
        <taxon>Pseudomonadati</taxon>
        <taxon>Acidobacteriota</taxon>
        <taxon>Terriglobia</taxon>
        <taxon>Terriglobales</taxon>
        <taxon>Candidatus Korobacteraceae</taxon>
        <taxon>Candidatus Korobacter</taxon>
    </lineage>
</organism>
<dbReference type="Proteomes" id="UP000779809">
    <property type="component" value="Unassembled WGS sequence"/>
</dbReference>
<evidence type="ECO:0000256" key="1">
    <source>
        <dbReference type="ARBA" id="ARBA00000085"/>
    </source>
</evidence>
<dbReference type="Gene3D" id="1.10.287.130">
    <property type="match status" value="1"/>
</dbReference>
<comment type="caution">
    <text evidence="3">The sequence shown here is derived from an EMBL/GenBank/DDBJ whole genome shotgun (WGS) entry which is preliminary data.</text>
</comment>
<comment type="catalytic activity">
    <reaction evidence="1">
        <text>ATP + protein L-histidine = ADP + protein N-phospho-L-histidine.</text>
        <dbReference type="EC" id="2.7.13.3"/>
    </reaction>
</comment>